<feature type="transmembrane region" description="Helical" evidence="1">
    <location>
        <begin position="29"/>
        <end position="45"/>
    </location>
</feature>
<feature type="transmembrane region" description="Helical" evidence="1">
    <location>
        <begin position="7"/>
        <end position="23"/>
    </location>
</feature>
<keyword evidence="1" id="KW-1133">Transmembrane helix</keyword>
<feature type="transmembrane region" description="Helical" evidence="1">
    <location>
        <begin position="57"/>
        <end position="77"/>
    </location>
</feature>
<dbReference type="Proteomes" id="UP000319852">
    <property type="component" value="Chromosome"/>
</dbReference>
<organism evidence="2 3">
    <name type="scientific">Adhaeretor mobilis</name>
    <dbReference type="NCBI Taxonomy" id="1930276"/>
    <lineage>
        <taxon>Bacteria</taxon>
        <taxon>Pseudomonadati</taxon>
        <taxon>Planctomycetota</taxon>
        <taxon>Planctomycetia</taxon>
        <taxon>Pirellulales</taxon>
        <taxon>Lacipirellulaceae</taxon>
        <taxon>Adhaeretor</taxon>
    </lineage>
</organism>
<evidence type="ECO:0000313" key="3">
    <source>
        <dbReference type="Proteomes" id="UP000319852"/>
    </source>
</evidence>
<proteinExistence type="predicted"/>
<dbReference type="AlphaFoldDB" id="A0A517MU26"/>
<name>A0A517MU26_9BACT</name>
<feature type="transmembrane region" description="Helical" evidence="1">
    <location>
        <begin position="111"/>
        <end position="128"/>
    </location>
</feature>
<feature type="transmembrane region" description="Helical" evidence="1">
    <location>
        <begin position="89"/>
        <end position="106"/>
    </location>
</feature>
<accession>A0A517MU26</accession>
<dbReference type="EMBL" id="CP036263">
    <property type="protein sequence ID" value="QDS98277.1"/>
    <property type="molecule type" value="Genomic_DNA"/>
</dbReference>
<keyword evidence="3" id="KW-1185">Reference proteome</keyword>
<keyword evidence="1" id="KW-0472">Membrane</keyword>
<reference evidence="2 3" key="1">
    <citation type="submission" date="2019-02" db="EMBL/GenBank/DDBJ databases">
        <title>Deep-cultivation of Planctomycetes and their phenomic and genomic characterization uncovers novel biology.</title>
        <authorList>
            <person name="Wiegand S."/>
            <person name="Jogler M."/>
            <person name="Boedeker C."/>
            <person name="Pinto D."/>
            <person name="Vollmers J."/>
            <person name="Rivas-Marin E."/>
            <person name="Kohn T."/>
            <person name="Peeters S.H."/>
            <person name="Heuer A."/>
            <person name="Rast P."/>
            <person name="Oberbeckmann S."/>
            <person name="Bunk B."/>
            <person name="Jeske O."/>
            <person name="Meyerdierks A."/>
            <person name="Storesund J.E."/>
            <person name="Kallscheuer N."/>
            <person name="Luecker S."/>
            <person name="Lage O.M."/>
            <person name="Pohl T."/>
            <person name="Merkel B.J."/>
            <person name="Hornburger P."/>
            <person name="Mueller R.-W."/>
            <person name="Bruemmer F."/>
            <person name="Labrenz M."/>
            <person name="Spormann A.M."/>
            <person name="Op den Camp H."/>
            <person name="Overmann J."/>
            <person name="Amann R."/>
            <person name="Jetten M.S.M."/>
            <person name="Mascher T."/>
            <person name="Medema M.H."/>
            <person name="Devos D.P."/>
            <person name="Kaster A.-K."/>
            <person name="Ovreas L."/>
            <person name="Rohde M."/>
            <person name="Galperin M.Y."/>
            <person name="Jogler C."/>
        </authorList>
    </citation>
    <scope>NUCLEOTIDE SEQUENCE [LARGE SCALE GENOMIC DNA]</scope>
    <source>
        <strain evidence="2 3">HG15A2</strain>
    </source>
</reference>
<feature type="transmembrane region" description="Helical" evidence="1">
    <location>
        <begin position="148"/>
        <end position="168"/>
    </location>
</feature>
<gene>
    <name evidence="2" type="ORF">HG15A2_15500</name>
</gene>
<keyword evidence="1" id="KW-0812">Transmembrane</keyword>
<sequence>MRFQFSLLRLFLAVAMFTVPLALLRSNEAVALIVAIPFASLALTADKEQLGSNLWSVLKALCYLIPPSLLALFLSAGFQNATPPGGVAWPYYVCMLPIPIATYWYAVNLSFAICYGFTCGIFLARPIFIDGRTGMRIVYGLESEAELLAKILAFAVAMTLACMLGYRLRLWREHRLREHCNRPAS</sequence>
<evidence type="ECO:0000256" key="1">
    <source>
        <dbReference type="SAM" id="Phobius"/>
    </source>
</evidence>
<protein>
    <submittedName>
        <fullName evidence="2">Uncharacterized protein</fullName>
    </submittedName>
</protein>
<evidence type="ECO:0000313" key="2">
    <source>
        <dbReference type="EMBL" id="QDS98277.1"/>
    </source>
</evidence>
<dbReference type="KEGG" id="amob:HG15A2_15500"/>